<dbReference type="RefSeq" id="WP_053199336.1">
    <property type="nucleotide sequence ID" value="NZ_CP011409.1"/>
</dbReference>
<feature type="transmembrane region" description="Helical" evidence="1">
    <location>
        <begin position="21"/>
        <end position="43"/>
    </location>
</feature>
<accession>A0ABM5V3F9</accession>
<keyword evidence="1" id="KW-0472">Membrane</keyword>
<sequence>MPKTPLPLHRIQKPPMTPQRLRRLMLIGSLVLLAVCWIVLAMLKPATQGKIVMTAGAEGGIYHNYAQRYAEILKRDGITLDIRTSSGSVENFQRLREDDSEFQVGFIQSGTGNSEQAPGIQTIAAISYEPIWVFYQGNATYDRLSQLRGKRISLGLPGSGLRIVANDLLTENGITTNNSTLEELAGNNAYEQLLNNKIDAAFFIGRADSQLIHTLLNSGIKLMSFSQADALVQKFPSLSKITYPRGATSLINDLPSHDVTLLAATAMLVSKESLHPALAYLLLDAANVIHNAPDFFTPRNYFPNQNIEDFNISDETRRYFKSGRPFLQRYLPFWLANFIERRFTILLPFIAVLFGLIQAVPRIYEASMKKRLVVWYKEIHLLEEEIWNTHDPSDEKLAEWHAEIEEIDANANQIDIPQRYYGDVYALKQAIRVVRDRVSEAANQRTITMTPASPL</sequence>
<evidence type="ECO:0000313" key="3">
    <source>
        <dbReference type="Proteomes" id="UP000063429"/>
    </source>
</evidence>
<proteinExistence type="predicted"/>
<protein>
    <submittedName>
        <fullName evidence="2">C4-dicarboxylate ABC transporter substrate-binding protein</fullName>
    </submittedName>
</protein>
<name>A0ABM5V3F9_9BURK</name>
<dbReference type="EMBL" id="CP011409">
    <property type="protein sequence ID" value="AKZ64122.1"/>
    <property type="molecule type" value="Genomic_DNA"/>
</dbReference>
<keyword evidence="1" id="KW-1133">Transmembrane helix</keyword>
<dbReference type="Proteomes" id="UP000063429">
    <property type="component" value="Chromosome"/>
</dbReference>
<keyword evidence="1" id="KW-0812">Transmembrane</keyword>
<dbReference type="Gene3D" id="3.40.190.10">
    <property type="entry name" value="Periplasmic binding protein-like II"/>
    <property type="match status" value="2"/>
</dbReference>
<organism evidence="2 3">
    <name type="scientific">Herbaspirillum hiltneri N3</name>
    <dbReference type="NCBI Taxonomy" id="1262470"/>
    <lineage>
        <taxon>Bacteria</taxon>
        <taxon>Pseudomonadati</taxon>
        <taxon>Pseudomonadota</taxon>
        <taxon>Betaproteobacteria</taxon>
        <taxon>Burkholderiales</taxon>
        <taxon>Oxalobacteraceae</taxon>
        <taxon>Herbaspirillum</taxon>
    </lineage>
</organism>
<gene>
    <name evidence="2" type="ORF">F506_16905</name>
</gene>
<evidence type="ECO:0000256" key="1">
    <source>
        <dbReference type="SAM" id="Phobius"/>
    </source>
</evidence>
<evidence type="ECO:0000313" key="2">
    <source>
        <dbReference type="EMBL" id="AKZ64122.1"/>
    </source>
</evidence>
<dbReference type="PANTHER" id="PTHR42941:SF1">
    <property type="entry name" value="SLL1037 PROTEIN"/>
    <property type="match status" value="1"/>
</dbReference>
<dbReference type="Pfam" id="PF16868">
    <property type="entry name" value="NMT1_3"/>
    <property type="match status" value="1"/>
</dbReference>
<dbReference type="SUPFAM" id="SSF53850">
    <property type="entry name" value="Periplasmic binding protein-like II"/>
    <property type="match status" value="1"/>
</dbReference>
<feature type="transmembrane region" description="Helical" evidence="1">
    <location>
        <begin position="345"/>
        <end position="364"/>
    </location>
</feature>
<dbReference type="PANTHER" id="PTHR42941">
    <property type="entry name" value="SLL1037 PROTEIN"/>
    <property type="match status" value="1"/>
</dbReference>
<dbReference type="NCBIfam" id="TIGR02122">
    <property type="entry name" value="TRAP_TAXI"/>
    <property type="match status" value="1"/>
</dbReference>
<dbReference type="InterPro" id="IPR011852">
    <property type="entry name" value="TRAP_TAXI"/>
</dbReference>
<keyword evidence="3" id="KW-1185">Reference proteome</keyword>
<reference evidence="3" key="1">
    <citation type="journal article" date="2015" name="Genome Announc.">
        <title>Complete Genome Sequence of Herbaspirillum hiltneri N3 (DSM 17495), Isolated from Surface-Sterilized Wheat Roots.</title>
        <authorList>
            <person name="Guizelini D."/>
            <person name="Saizaki P.M."/>
            <person name="Coimbra N.A."/>
            <person name="Weiss V.A."/>
            <person name="Faoro H."/>
            <person name="Sfeir M.Z."/>
            <person name="Baura V.A."/>
            <person name="Monteiro R.A."/>
            <person name="Chubatsu L.S."/>
            <person name="Souza E.M."/>
            <person name="Cruz L.M."/>
            <person name="Pedrosa F.O."/>
            <person name="Raittz R.T."/>
            <person name="Marchaukoski J.N."/>
            <person name="Steffens M.B."/>
        </authorList>
    </citation>
    <scope>NUCLEOTIDE SEQUENCE [LARGE SCALE GENOMIC DNA]</scope>
    <source>
        <strain evidence="3">N3</strain>
    </source>
</reference>